<gene>
    <name evidence="1" type="ORF">DFH07DRAFT_735360</name>
</gene>
<dbReference type="InterPro" id="IPR027417">
    <property type="entry name" value="P-loop_NTPase"/>
</dbReference>
<keyword evidence="2" id="KW-1185">Reference proteome</keyword>
<dbReference type="InterPro" id="IPR051055">
    <property type="entry name" value="PIF1_helicase"/>
</dbReference>
<reference evidence="1" key="1">
    <citation type="submission" date="2023-03" db="EMBL/GenBank/DDBJ databases">
        <title>Massive genome expansion in bonnet fungi (Mycena s.s.) driven by repeated elements and novel gene families across ecological guilds.</title>
        <authorList>
            <consortium name="Lawrence Berkeley National Laboratory"/>
            <person name="Harder C.B."/>
            <person name="Miyauchi S."/>
            <person name="Viragh M."/>
            <person name="Kuo A."/>
            <person name="Thoen E."/>
            <person name="Andreopoulos B."/>
            <person name="Lu D."/>
            <person name="Skrede I."/>
            <person name="Drula E."/>
            <person name="Henrissat B."/>
            <person name="Morin E."/>
            <person name="Kohler A."/>
            <person name="Barry K."/>
            <person name="LaButti K."/>
            <person name="Morin E."/>
            <person name="Salamov A."/>
            <person name="Lipzen A."/>
            <person name="Mereny Z."/>
            <person name="Hegedus B."/>
            <person name="Baldrian P."/>
            <person name="Stursova M."/>
            <person name="Weitz H."/>
            <person name="Taylor A."/>
            <person name="Grigoriev I.V."/>
            <person name="Nagy L.G."/>
            <person name="Martin F."/>
            <person name="Kauserud H."/>
        </authorList>
    </citation>
    <scope>NUCLEOTIDE SEQUENCE</scope>
    <source>
        <strain evidence="1">CBHHK188m</strain>
    </source>
</reference>
<protein>
    <recommendedName>
        <fullName evidence="3">ATP-dependent DNA helicase</fullName>
    </recommendedName>
</protein>
<feature type="non-terminal residue" evidence="1">
    <location>
        <position position="142"/>
    </location>
</feature>
<proteinExistence type="predicted"/>
<sequence length="142" mass="15812">VLSGDFFQLPPVPDKTHERSMPATFAFDSQSWPRCIGRPVVLSRVFRQKDNAFVDILSSMRLGVLSRSHVQQLTKLGRPLIYADGIEPSQLFPLRVEVEACNSGRLNALSGQVVTYHAVDCAGYDVHNEPISKFTFDFLSSA</sequence>
<dbReference type="SUPFAM" id="SSF52540">
    <property type="entry name" value="P-loop containing nucleoside triphosphate hydrolases"/>
    <property type="match status" value="1"/>
</dbReference>
<evidence type="ECO:0008006" key="3">
    <source>
        <dbReference type="Google" id="ProtNLM"/>
    </source>
</evidence>
<dbReference type="Proteomes" id="UP001215280">
    <property type="component" value="Unassembled WGS sequence"/>
</dbReference>
<comment type="caution">
    <text evidence="1">The sequence shown here is derived from an EMBL/GenBank/DDBJ whole genome shotgun (WGS) entry which is preliminary data.</text>
</comment>
<accession>A0AAD7JUJ4</accession>
<dbReference type="AlphaFoldDB" id="A0AAD7JUJ4"/>
<dbReference type="PANTHER" id="PTHR47642">
    <property type="entry name" value="ATP-DEPENDENT DNA HELICASE"/>
    <property type="match status" value="1"/>
</dbReference>
<evidence type="ECO:0000313" key="1">
    <source>
        <dbReference type="EMBL" id="KAJ7770820.1"/>
    </source>
</evidence>
<dbReference type="EMBL" id="JARJLG010000023">
    <property type="protein sequence ID" value="KAJ7770820.1"/>
    <property type="molecule type" value="Genomic_DNA"/>
</dbReference>
<name>A0AAD7JUJ4_9AGAR</name>
<dbReference type="PANTHER" id="PTHR47642:SF5">
    <property type="entry name" value="ATP-DEPENDENT DNA HELICASE"/>
    <property type="match status" value="1"/>
</dbReference>
<organism evidence="1 2">
    <name type="scientific">Mycena maculata</name>
    <dbReference type="NCBI Taxonomy" id="230809"/>
    <lineage>
        <taxon>Eukaryota</taxon>
        <taxon>Fungi</taxon>
        <taxon>Dikarya</taxon>
        <taxon>Basidiomycota</taxon>
        <taxon>Agaricomycotina</taxon>
        <taxon>Agaricomycetes</taxon>
        <taxon>Agaricomycetidae</taxon>
        <taxon>Agaricales</taxon>
        <taxon>Marasmiineae</taxon>
        <taxon>Mycenaceae</taxon>
        <taxon>Mycena</taxon>
    </lineage>
</organism>
<evidence type="ECO:0000313" key="2">
    <source>
        <dbReference type="Proteomes" id="UP001215280"/>
    </source>
</evidence>